<dbReference type="OrthoDB" id="874732at2"/>
<dbReference type="EMBL" id="FONY01000006">
    <property type="protein sequence ID" value="SFE76319.1"/>
    <property type="molecule type" value="Genomic_DNA"/>
</dbReference>
<dbReference type="RefSeq" id="WP_091541067.1">
    <property type="nucleotide sequence ID" value="NZ_FONY01000006.1"/>
</dbReference>
<gene>
    <name evidence="1" type="ORF">SAMN04488541_100695</name>
</gene>
<accession>A0A1I2D730</accession>
<protein>
    <recommendedName>
        <fullName evidence="3">Type I restriction enzyme R protein N terminus (HSDR_N)</fullName>
    </recommendedName>
</protein>
<evidence type="ECO:0008006" key="3">
    <source>
        <dbReference type="Google" id="ProtNLM"/>
    </source>
</evidence>
<dbReference type="AlphaFoldDB" id="A0A1I2D730"/>
<organism evidence="1 2">
    <name type="scientific">Thermoflexibacter ruber</name>
    <dbReference type="NCBI Taxonomy" id="1003"/>
    <lineage>
        <taxon>Bacteria</taxon>
        <taxon>Pseudomonadati</taxon>
        <taxon>Bacteroidota</taxon>
        <taxon>Cytophagia</taxon>
        <taxon>Cytophagales</taxon>
        <taxon>Thermoflexibacteraceae</taxon>
        <taxon>Thermoflexibacter</taxon>
    </lineage>
</organism>
<reference evidence="1 2" key="1">
    <citation type="submission" date="2016-10" db="EMBL/GenBank/DDBJ databases">
        <authorList>
            <person name="de Groot N.N."/>
        </authorList>
    </citation>
    <scope>NUCLEOTIDE SEQUENCE [LARGE SCALE GENOMIC DNA]</scope>
    <source>
        <strain>GEY</strain>
        <strain evidence="2">DSM 9560</strain>
    </source>
</reference>
<dbReference type="STRING" id="1003.SAMN04488541_100695"/>
<name>A0A1I2D730_9BACT</name>
<keyword evidence="2" id="KW-1185">Reference proteome</keyword>
<dbReference type="Proteomes" id="UP000199513">
    <property type="component" value="Unassembled WGS sequence"/>
</dbReference>
<sequence length="204" mass="23547">MAYSDFTMTELSKKFGLKEKKAHLFSLQAITPLPPSESLVRDLEEAALLPILSEKAKSENMIAPILREVWRKSDRQFHFYSGYSFNISEEDKLVGVCDYLFSTEQSIEIRSIVFCVVEAKNRAIEEGIPQAFAEMYAAQIFNLRNDKPTPIIYGCVTNGYDWLFLKLDHQDAYIDLQRYYSGTNELPILLSILKQIADFYMKKD</sequence>
<evidence type="ECO:0000313" key="1">
    <source>
        <dbReference type="EMBL" id="SFE76319.1"/>
    </source>
</evidence>
<evidence type="ECO:0000313" key="2">
    <source>
        <dbReference type="Proteomes" id="UP000199513"/>
    </source>
</evidence>
<proteinExistence type="predicted"/>